<comment type="similarity">
    <text evidence="1">Belongs to the peptidase A31 family.</text>
</comment>
<evidence type="ECO:0000256" key="4">
    <source>
        <dbReference type="ARBA" id="ARBA00022801"/>
    </source>
</evidence>
<dbReference type="Gene3D" id="3.40.50.1450">
    <property type="entry name" value="HybD-like"/>
    <property type="match status" value="1"/>
</dbReference>
<dbReference type="GO" id="GO:0016485">
    <property type="term" value="P:protein processing"/>
    <property type="evidence" value="ECO:0007669"/>
    <property type="project" value="TreeGrafter"/>
</dbReference>
<gene>
    <name evidence="5" type="ORF">IG193_08485</name>
</gene>
<evidence type="ECO:0000256" key="3">
    <source>
        <dbReference type="ARBA" id="ARBA00022750"/>
    </source>
</evidence>
<evidence type="ECO:0000256" key="2">
    <source>
        <dbReference type="ARBA" id="ARBA00022670"/>
    </source>
</evidence>
<keyword evidence="3" id="KW-0064">Aspartyl protease</keyword>
<sequence>MSTALDSLLEEVRSARRVVLVGLGNTLRGDDGVGVFIARRLAKRGLKDKVVVAGPNPEFFVREIASREPELVVFLDAVDAGLPPGSVVVAPIPGGEARVPPLSTHAIPLSLLVEALGVRAYLLGVQVEDTELGSRMSPRVRRAGESLAEKLLAALASR</sequence>
<dbReference type="PANTHER" id="PTHR30302:SF1">
    <property type="entry name" value="HYDROGENASE 2 MATURATION PROTEASE"/>
    <property type="match status" value="1"/>
</dbReference>
<evidence type="ECO:0000256" key="1">
    <source>
        <dbReference type="ARBA" id="ARBA00006814"/>
    </source>
</evidence>
<dbReference type="Pfam" id="PF01750">
    <property type="entry name" value="HycI"/>
    <property type="match status" value="1"/>
</dbReference>
<dbReference type="AlphaFoldDB" id="A0A7L9FGM1"/>
<dbReference type="GO" id="GO:0004190">
    <property type="term" value="F:aspartic-type endopeptidase activity"/>
    <property type="evidence" value="ECO:0007669"/>
    <property type="project" value="UniProtKB-KW"/>
</dbReference>
<dbReference type="SUPFAM" id="SSF53163">
    <property type="entry name" value="HybD-like"/>
    <property type="match status" value="1"/>
</dbReference>
<evidence type="ECO:0000313" key="5">
    <source>
        <dbReference type="EMBL" id="QOJ78771.1"/>
    </source>
</evidence>
<protein>
    <submittedName>
        <fullName evidence="5">Hydrogenase maturation protease</fullName>
    </submittedName>
</protein>
<dbReference type="Proteomes" id="UP000594121">
    <property type="component" value="Chromosome"/>
</dbReference>
<keyword evidence="2 5" id="KW-0645">Protease</keyword>
<name>A0A7L9FGM1_9CREN</name>
<dbReference type="InterPro" id="IPR000671">
    <property type="entry name" value="Peptidase_A31"/>
</dbReference>
<reference evidence="5 6" key="1">
    <citation type="submission" date="2020-10" db="EMBL/GenBank/DDBJ databases">
        <title>Thermofilum lucidum 3507LT sp. nov. a novel member of Thermofilaceae family isolated from Chile hot spring, and proposal of description order Thermofilales.</title>
        <authorList>
            <person name="Zayulina K.S."/>
            <person name="Elcheninov A.G."/>
            <person name="Toshchakov S.V."/>
            <person name="Kublanov I.V."/>
        </authorList>
    </citation>
    <scope>NUCLEOTIDE SEQUENCE [LARGE SCALE GENOMIC DNA]</scope>
    <source>
        <strain evidence="5 6">3507LT</strain>
    </source>
</reference>
<dbReference type="KEGG" id="thel:IG193_08485"/>
<keyword evidence="6" id="KW-1185">Reference proteome</keyword>
<dbReference type="InterPro" id="IPR023430">
    <property type="entry name" value="Pept_HybD-like_dom_sf"/>
</dbReference>
<proteinExistence type="inferred from homology"/>
<organism evidence="5 6">
    <name type="scientific">Infirmifilum lucidum</name>
    <dbReference type="NCBI Taxonomy" id="2776706"/>
    <lineage>
        <taxon>Archaea</taxon>
        <taxon>Thermoproteota</taxon>
        <taxon>Thermoprotei</taxon>
        <taxon>Thermofilales</taxon>
        <taxon>Thermofilaceae</taxon>
        <taxon>Infirmifilum</taxon>
    </lineage>
</organism>
<dbReference type="GO" id="GO:0008047">
    <property type="term" value="F:enzyme activator activity"/>
    <property type="evidence" value="ECO:0007669"/>
    <property type="project" value="InterPro"/>
</dbReference>
<dbReference type="PANTHER" id="PTHR30302">
    <property type="entry name" value="HYDROGENASE 1 MATURATION PROTEASE"/>
    <property type="match status" value="1"/>
</dbReference>
<dbReference type="EMBL" id="CP062310">
    <property type="protein sequence ID" value="QOJ78771.1"/>
    <property type="molecule type" value="Genomic_DNA"/>
</dbReference>
<keyword evidence="4" id="KW-0378">Hydrolase</keyword>
<dbReference type="NCBIfam" id="TIGR00072">
    <property type="entry name" value="hydrog_prot"/>
    <property type="match status" value="1"/>
</dbReference>
<dbReference type="GeneID" id="59149927"/>
<dbReference type="InParanoid" id="A0A7L9FGM1"/>
<dbReference type="PRINTS" id="PR00446">
    <property type="entry name" value="HYDRGNUPTAKE"/>
</dbReference>
<dbReference type="RefSeq" id="WP_192818743.1">
    <property type="nucleotide sequence ID" value="NZ_CP062310.1"/>
</dbReference>
<evidence type="ECO:0000313" key="6">
    <source>
        <dbReference type="Proteomes" id="UP000594121"/>
    </source>
</evidence>
<accession>A0A7L9FGM1</accession>